<evidence type="ECO:0000313" key="3">
    <source>
        <dbReference type="Proteomes" id="UP000823941"/>
    </source>
</evidence>
<feature type="compositionally biased region" description="Low complexity" evidence="1">
    <location>
        <begin position="112"/>
        <end position="127"/>
    </location>
</feature>
<feature type="region of interest" description="Disordered" evidence="1">
    <location>
        <begin position="275"/>
        <end position="297"/>
    </location>
</feature>
<name>A0ABQ7PQ40_PLUXY</name>
<gene>
    <name evidence="2" type="ORF">JYU34_022025</name>
</gene>
<feature type="region of interest" description="Disordered" evidence="1">
    <location>
        <begin position="152"/>
        <end position="176"/>
    </location>
</feature>
<proteinExistence type="predicted"/>
<accession>A0ABQ7PQ40</accession>
<feature type="compositionally biased region" description="Polar residues" evidence="1">
    <location>
        <begin position="86"/>
        <end position="106"/>
    </location>
</feature>
<reference evidence="2 3" key="1">
    <citation type="submission" date="2021-06" db="EMBL/GenBank/DDBJ databases">
        <title>A haploid diamondback moth (Plutella xylostella L.) genome assembly resolves 31 chromosomes and identifies a diamide resistance mutation.</title>
        <authorList>
            <person name="Ward C.M."/>
            <person name="Perry K.D."/>
            <person name="Baker G."/>
            <person name="Powis K."/>
            <person name="Heckel D.G."/>
            <person name="Baxter S.W."/>
        </authorList>
    </citation>
    <scope>NUCLEOTIDE SEQUENCE [LARGE SCALE GENOMIC DNA]</scope>
    <source>
        <strain evidence="2 3">LV</strain>
        <tissue evidence="2">Single pupa</tissue>
    </source>
</reference>
<comment type="caution">
    <text evidence="2">The sequence shown here is derived from an EMBL/GenBank/DDBJ whole genome shotgun (WGS) entry which is preliminary data.</text>
</comment>
<protein>
    <submittedName>
        <fullName evidence="2">Uncharacterized protein</fullName>
    </submittedName>
</protein>
<feature type="region of interest" description="Disordered" evidence="1">
    <location>
        <begin position="80"/>
        <end position="127"/>
    </location>
</feature>
<keyword evidence="3" id="KW-1185">Reference proteome</keyword>
<evidence type="ECO:0000313" key="2">
    <source>
        <dbReference type="EMBL" id="KAG7295096.1"/>
    </source>
</evidence>
<organism evidence="2 3">
    <name type="scientific">Plutella xylostella</name>
    <name type="common">Diamondback moth</name>
    <name type="synonym">Plutella maculipennis</name>
    <dbReference type="NCBI Taxonomy" id="51655"/>
    <lineage>
        <taxon>Eukaryota</taxon>
        <taxon>Metazoa</taxon>
        <taxon>Ecdysozoa</taxon>
        <taxon>Arthropoda</taxon>
        <taxon>Hexapoda</taxon>
        <taxon>Insecta</taxon>
        <taxon>Pterygota</taxon>
        <taxon>Neoptera</taxon>
        <taxon>Endopterygota</taxon>
        <taxon>Lepidoptera</taxon>
        <taxon>Glossata</taxon>
        <taxon>Ditrysia</taxon>
        <taxon>Yponomeutoidea</taxon>
        <taxon>Plutellidae</taxon>
        <taxon>Plutella</taxon>
    </lineage>
</organism>
<dbReference type="Proteomes" id="UP000823941">
    <property type="component" value="Chromosome 31"/>
</dbReference>
<evidence type="ECO:0000256" key="1">
    <source>
        <dbReference type="SAM" id="MobiDB-lite"/>
    </source>
</evidence>
<sequence length="297" mass="32605">MSQKPLETLVRELQKTVTLLSNKVSSLEAKVSEQNALLVNQSKIINNISDCGSRDSVSTPPPAAAAPALKLIRQARLKAATALKAGSSQRKSSPSTHQAGADSSTKPAEGGRVSTSASPTTPTVPTARAPANYAAAASKPAGAVATERTLQTMPNQADNDAGPWETVSRPKRRKKHQTIIVGTGSEDNELQTVETIKYLQAWSFRPETTEENIKYFLNKEVKSDDYFVEKRIIKTDRHASFVIGIPESLFTRFKSPVVWPPGVKLTDWFQRRPRGSQEWRRGDSKNRIDECPTPRAQ</sequence>
<dbReference type="EMBL" id="JAHIBW010000031">
    <property type="protein sequence ID" value="KAG7295096.1"/>
    <property type="molecule type" value="Genomic_DNA"/>
</dbReference>